<proteinExistence type="predicted"/>
<dbReference type="Proteomes" id="UP000003244">
    <property type="component" value="Unassembled WGS sequence"/>
</dbReference>
<dbReference type="GeneID" id="84801588"/>
<dbReference type="EMBL" id="ADGQ01000028">
    <property type="protein sequence ID" value="EFM65079.1"/>
    <property type="molecule type" value="Genomic_DNA"/>
</dbReference>
<dbReference type="RefSeq" id="WP_007788748.1">
    <property type="nucleotide sequence ID" value="NZ_ADGQ01000028.1"/>
</dbReference>
<sequence length="50" mass="5879">MDNLNIKVNIEVEKSTEVKEELTQINNLLIEVKKRLESINQKELNLKITK</sequence>
<evidence type="ECO:0000313" key="2">
    <source>
        <dbReference type="Proteomes" id="UP000003244"/>
    </source>
</evidence>
<comment type="caution">
    <text evidence="1">The sequence shown here is derived from an EMBL/GenBank/DDBJ whole genome shotgun (WGS) entry which is preliminary data.</text>
</comment>
<organism evidence="1 2">
    <name type="scientific">Peptostreptococcus stomatis DSM 17678</name>
    <dbReference type="NCBI Taxonomy" id="596315"/>
    <lineage>
        <taxon>Bacteria</taxon>
        <taxon>Bacillati</taxon>
        <taxon>Bacillota</taxon>
        <taxon>Clostridia</taxon>
        <taxon>Peptostreptococcales</taxon>
        <taxon>Peptostreptococcaceae</taxon>
        <taxon>Peptostreptococcus</taxon>
    </lineage>
</organism>
<accession>E0E224</accession>
<dbReference type="AlphaFoldDB" id="E0E224"/>
<reference evidence="1 2" key="1">
    <citation type="submission" date="2010-08" db="EMBL/GenBank/DDBJ databases">
        <authorList>
            <person name="Harkins D.M."/>
            <person name="Madupu R."/>
            <person name="Durkin A.S."/>
            <person name="Torralba M."/>
            <person name="Methe B."/>
            <person name="Sutton G.G."/>
            <person name="Nelson K.E."/>
        </authorList>
    </citation>
    <scope>NUCLEOTIDE SEQUENCE [LARGE SCALE GENOMIC DNA]</scope>
    <source>
        <strain evidence="1 2">DSM 17678</strain>
    </source>
</reference>
<evidence type="ECO:0000313" key="1">
    <source>
        <dbReference type="EMBL" id="EFM65079.1"/>
    </source>
</evidence>
<gene>
    <name evidence="1" type="ORF">HMPREF0634_0243</name>
</gene>
<protein>
    <submittedName>
        <fullName evidence="1">Uncharacterized protein</fullName>
    </submittedName>
</protein>
<name>E0E224_9FIRM</name>
<keyword evidence="2" id="KW-1185">Reference proteome</keyword>